<dbReference type="Gene3D" id="3.30.70.920">
    <property type="match status" value="1"/>
</dbReference>
<dbReference type="InterPro" id="IPR019888">
    <property type="entry name" value="Tscrpt_reg_AsnC-like"/>
</dbReference>
<reference evidence="6" key="1">
    <citation type="submission" date="2023-07" db="EMBL/GenBank/DDBJ databases">
        <title>30 novel species of actinomycetes from the DSMZ collection.</title>
        <authorList>
            <person name="Nouioui I."/>
        </authorList>
    </citation>
    <scope>NUCLEOTIDE SEQUENCE [LARGE SCALE GENOMIC DNA]</scope>
    <source>
        <strain evidence="6">DSM 44918</strain>
    </source>
</reference>
<comment type="caution">
    <text evidence="5">The sequence shown here is derived from an EMBL/GenBank/DDBJ whole genome shotgun (WGS) entry which is preliminary data.</text>
</comment>
<organism evidence="5 6">
    <name type="scientific">Streptomyces millisiae</name>
    <dbReference type="NCBI Taxonomy" id="3075542"/>
    <lineage>
        <taxon>Bacteria</taxon>
        <taxon>Bacillati</taxon>
        <taxon>Actinomycetota</taxon>
        <taxon>Actinomycetes</taxon>
        <taxon>Kitasatosporales</taxon>
        <taxon>Streptomycetaceae</taxon>
        <taxon>Streptomyces</taxon>
    </lineage>
</organism>
<sequence>MEFDTLDRHITQALHFNGRAPFTRIAETLDVSDQTVARRYARLRSAGVLQVIGMTWPAALGETHWAVRVGCVPGAAGDLAEALARREDTKWVSLVSGGTEIVLSVLVGSGGSLLDRLPHSRHVTGVTAHCHLHTFFGGPQSLVGKLGTLTPEQIERLRTPEPGPPAAPVSGITEQDRRLLAVLRRDGRAPVPELAAATGWTPATVRRRLAELRANGTLYFDLESDFRLFGLAARVCVWLTVSPARLAETGAALAAHPEVAFCAAITGESNLFASVNCADVASLYRYVTTRIAALPAVERMEISPSLRVVKGIAPRGPASRSPQDWR</sequence>
<dbReference type="SMART" id="SM00344">
    <property type="entry name" value="HTH_ASNC"/>
    <property type="match status" value="2"/>
</dbReference>
<dbReference type="InterPro" id="IPR019887">
    <property type="entry name" value="Tscrpt_reg_AsnC/Lrp_C"/>
</dbReference>
<accession>A0ABU2M156</accession>
<feature type="domain" description="HTH asnC-type" evidence="4">
    <location>
        <begin position="172"/>
        <end position="232"/>
    </location>
</feature>
<dbReference type="SUPFAM" id="SSF54909">
    <property type="entry name" value="Dimeric alpha+beta barrel"/>
    <property type="match status" value="1"/>
</dbReference>
<proteinExistence type="predicted"/>
<dbReference type="PRINTS" id="PR00033">
    <property type="entry name" value="HTHASNC"/>
</dbReference>
<name>A0ABU2M156_9ACTN</name>
<evidence type="ECO:0000313" key="6">
    <source>
        <dbReference type="Proteomes" id="UP001183420"/>
    </source>
</evidence>
<dbReference type="Pfam" id="PF13404">
    <property type="entry name" value="HTH_AsnC-type"/>
    <property type="match status" value="2"/>
</dbReference>
<dbReference type="Pfam" id="PF01037">
    <property type="entry name" value="AsnC_trans_reg"/>
    <property type="match status" value="1"/>
</dbReference>
<keyword evidence="1" id="KW-0805">Transcription regulation</keyword>
<dbReference type="EMBL" id="JAVREM010000125">
    <property type="protein sequence ID" value="MDT0323582.1"/>
    <property type="molecule type" value="Genomic_DNA"/>
</dbReference>
<keyword evidence="2" id="KW-0238">DNA-binding</keyword>
<keyword evidence="6" id="KW-1185">Reference proteome</keyword>
<dbReference type="InterPro" id="IPR036390">
    <property type="entry name" value="WH_DNA-bd_sf"/>
</dbReference>
<dbReference type="PANTHER" id="PTHR30154">
    <property type="entry name" value="LEUCINE-RESPONSIVE REGULATORY PROTEIN"/>
    <property type="match status" value="1"/>
</dbReference>
<dbReference type="InterPro" id="IPR000485">
    <property type="entry name" value="AsnC-type_HTH_dom"/>
</dbReference>
<dbReference type="Gene3D" id="1.10.10.10">
    <property type="entry name" value="Winged helix-like DNA-binding domain superfamily/Winged helix DNA-binding domain"/>
    <property type="match status" value="2"/>
</dbReference>
<dbReference type="SUPFAM" id="SSF46785">
    <property type="entry name" value="Winged helix' DNA-binding domain"/>
    <property type="match status" value="2"/>
</dbReference>
<dbReference type="PROSITE" id="PS50956">
    <property type="entry name" value="HTH_ASNC_2"/>
    <property type="match status" value="1"/>
</dbReference>
<evidence type="ECO:0000256" key="1">
    <source>
        <dbReference type="ARBA" id="ARBA00023015"/>
    </source>
</evidence>
<evidence type="ECO:0000259" key="4">
    <source>
        <dbReference type="PROSITE" id="PS50956"/>
    </source>
</evidence>
<dbReference type="InterPro" id="IPR036388">
    <property type="entry name" value="WH-like_DNA-bd_sf"/>
</dbReference>
<gene>
    <name evidence="5" type="ORF">RNC47_35300</name>
</gene>
<evidence type="ECO:0000256" key="2">
    <source>
        <dbReference type="ARBA" id="ARBA00023125"/>
    </source>
</evidence>
<dbReference type="PANTHER" id="PTHR30154:SF34">
    <property type="entry name" value="TRANSCRIPTIONAL REGULATOR AZLB"/>
    <property type="match status" value="1"/>
</dbReference>
<dbReference type="Proteomes" id="UP001183420">
    <property type="component" value="Unassembled WGS sequence"/>
</dbReference>
<dbReference type="RefSeq" id="WP_311604881.1">
    <property type="nucleotide sequence ID" value="NZ_JAVREM010000125.1"/>
</dbReference>
<evidence type="ECO:0000313" key="5">
    <source>
        <dbReference type="EMBL" id="MDT0323582.1"/>
    </source>
</evidence>
<keyword evidence="3" id="KW-0804">Transcription</keyword>
<evidence type="ECO:0000256" key="3">
    <source>
        <dbReference type="ARBA" id="ARBA00023163"/>
    </source>
</evidence>
<dbReference type="InterPro" id="IPR011008">
    <property type="entry name" value="Dimeric_a/b-barrel"/>
</dbReference>
<protein>
    <submittedName>
        <fullName evidence="5">Lrp/AsnC family transcriptional regulator</fullName>
    </submittedName>
</protein>